<dbReference type="Proteomes" id="UP000054498">
    <property type="component" value="Unassembled WGS sequence"/>
</dbReference>
<evidence type="ECO:0000256" key="1">
    <source>
        <dbReference type="SAM" id="MobiDB-lite"/>
    </source>
</evidence>
<evidence type="ECO:0000313" key="2">
    <source>
        <dbReference type="EMBL" id="KIY96568.1"/>
    </source>
</evidence>
<evidence type="ECO:0000313" key="3">
    <source>
        <dbReference type="Proteomes" id="UP000054498"/>
    </source>
</evidence>
<organism evidence="2 3">
    <name type="scientific">Monoraphidium neglectum</name>
    <dbReference type="NCBI Taxonomy" id="145388"/>
    <lineage>
        <taxon>Eukaryota</taxon>
        <taxon>Viridiplantae</taxon>
        <taxon>Chlorophyta</taxon>
        <taxon>core chlorophytes</taxon>
        <taxon>Chlorophyceae</taxon>
        <taxon>CS clade</taxon>
        <taxon>Sphaeropleales</taxon>
        <taxon>Selenastraceae</taxon>
        <taxon>Monoraphidium</taxon>
    </lineage>
</organism>
<dbReference type="GeneID" id="25728650"/>
<reference evidence="2 3" key="1">
    <citation type="journal article" date="2013" name="BMC Genomics">
        <title>Reconstruction of the lipid metabolism for the microalga Monoraphidium neglectum from its genome sequence reveals characteristics suitable for biofuel production.</title>
        <authorList>
            <person name="Bogen C."/>
            <person name="Al-Dilaimi A."/>
            <person name="Albersmeier A."/>
            <person name="Wichmann J."/>
            <person name="Grundmann M."/>
            <person name="Rupp O."/>
            <person name="Lauersen K.J."/>
            <person name="Blifernez-Klassen O."/>
            <person name="Kalinowski J."/>
            <person name="Goesmann A."/>
            <person name="Mussgnug J.H."/>
            <person name="Kruse O."/>
        </authorList>
    </citation>
    <scope>NUCLEOTIDE SEQUENCE [LARGE SCALE GENOMIC DNA]</scope>
    <source>
        <strain evidence="2 3">SAG 48.87</strain>
    </source>
</reference>
<gene>
    <name evidence="2" type="ORF">MNEG_11392</name>
</gene>
<protein>
    <submittedName>
        <fullName evidence="2">Uncharacterized protein</fullName>
    </submittedName>
</protein>
<name>A0A0D2KLD7_9CHLO</name>
<keyword evidence="3" id="KW-1185">Reference proteome</keyword>
<dbReference type="RefSeq" id="XP_013895588.1">
    <property type="nucleotide sequence ID" value="XM_014040134.1"/>
</dbReference>
<dbReference type="AlphaFoldDB" id="A0A0D2KLD7"/>
<accession>A0A0D2KLD7</accession>
<proteinExistence type="predicted"/>
<sequence>MDLNDLAWVLHSMAVLNHYPFLLVSTLLQRAGRQLPRLARPRPSAASGAEGERECEPQERALPRGLVRLLCAAAALRHYDPGLLDAAAELALRSAAGATDIGALSTLLTAYAHVGHPHERLACAAARALAAPGAARRASSATLVAAARAFAYLGFHDEGAFAAIASECDARTAAAPVGAGDGSECVPAGSQWLGEFGGQKDLSSLLLVGGA</sequence>
<dbReference type="KEGG" id="mng:MNEG_11392"/>
<dbReference type="EMBL" id="KK102940">
    <property type="protein sequence ID" value="KIY96568.1"/>
    <property type="molecule type" value="Genomic_DNA"/>
</dbReference>
<feature type="region of interest" description="Disordered" evidence="1">
    <location>
        <begin position="38"/>
        <end position="57"/>
    </location>
</feature>